<proteinExistence type="predicted"/>
<dbReference type="OrthoDB" id="8450156at2"/>
<accession>A0A1C7P2P9</accession>
<evidence type="ECO:0000256" key="1">
    <source>
        <dbReference type="SAM" id="MobiDB-lite"/>
    </source>
</evidence>
<comment type="caution">
    <text evidence="2">The sequence shown here is derived from an EMBL/GenBank/DDBJ whole genome shotgun (WGS) entry which is preliminary data.</text>
</comment>
<name>A0A1C7P2P9_9HYPH</name>
<dbReference type="EMBL" id="LGLV01000006">
    <property type="protein sequence ID" value="OBZ95527.1"/>
    <property type="molecule type" value="Genomic_DNA"/>
</dbReference>
<reference evidence="2 3" key="1">
    <citation type="journal article" date="2016" name="Syst. Appl. Microbiol.">
        <title>Pararhizobium polonicum sp. nov. isolated from tumors on stone fruit rootstocks.</title>
        <authorList>
            <person name="Pulawska J."/>
            <person name="Kuzmanovic N."/>
            <person name="Willems A."/>
            <person name="Pothier J.F."/>
        </authorList>
    </citation>
    <scope>NUCLEOTIDE SEQUENCE [LARGE SCALE GENOMIC DNA]</scope>
    <source>
        <strain evidence="2 3">F5.1</strain>
    </source>
</reference>
<evidence type="ECO:0000313" key="2">
    <source>
        <dbReference type="EMBL" id="OBZ95527.1"/>
    </source>
</evidence>
<dbReference type="RefSeq" id="WP_068953771.1">
    <property type="nucleotide sequence ID" value="NZ_LGLV01000006.1"/>
</dbReference>
<sequence>MFCTAALSLPATAHASGRLPIPPASEEFTSHAACIAALEAHYREDQKQATQKSDGVGGKMPEVELITDGVTRLGGDSARYGTTIWHHHLRIRDDLQQTETGHNYEYRLRECEGKIMRITGEDGYTSSTFEPLPVAGDQTNNNQR</sequence>
<gene>
    <name evidence="2" type="ORF">ADU59_08910</name>
</gene>
<keyword evidence="3" id="KW-1185">Reference proteome</keyword>
<dbReference type="Proteomes" id="UP000093111">
    <property type="component" value="Unassembled WGS sequence"/>
</dbReference>
<feature type="region of interest" description="Disordered" evidence="1">
    <location>
        <begin position="122"/>
        <end position="144"/>
    </location>
</feature>
<dbReference type="AlphaFoldDB" id="A0A1C7P2P9"/>
<protein>
    <submittedName>
        <fullName evidence="2">Uncharacterized protein</fullName>
    </submittedName>
</protein>
<evidence type="ECO:0000313" key="3">
    <source>
        <dbReference type="Proteomes" id="UP000093111"/>
    </source>
</evidence>
<organism evidence="2 3">
    <name type="scientific">Pararhizobium polonicum</name>
    <dbReference type="NCBI Taxonomy" id="1612624"/>
    <lineage>
        <taxon>Bacteria</taxon>
        <taxon>Pseudomonadati</taxon>
        <taxon>Pseudomonadota</taxon>
        <taxon>Alphaproteobacteria</taxon>
        <taxon>Hyphomicrobiales</taxon>
        <taxon>Rhizobiaceae</taxon>
        <taxon>Rhizobium/Agrobacterium group</taxon>
        <taxon>Pararhizobium</taxon>
    </lineage>
</organism>